<proteinExistence type="predicted"/>
<feature type="region of interest" description="Disordered" evidence="1">
    <location>
        <begin position="162"/>
        <end position="181"/>
    </location>
</feature>
<feature type="region of interest" description="Disordered" evidence="1">
    <location>
        <begin position="87"/>
        <end position="143"/>
    </location>
</feature>
<evidence type="ECO:0000256" key="1">
    <source>
        <dbReference type="SAM" id="MobiDB-lite"/>
    </source>
</evidence>
<evidence type="ECO:0000313" key="2">
    <source>
        <dbReference type="EMBL" id="CAI9091594.1"/>
    </source>
</evidence>
<feature type="region of interest" description="Disordered" evidence="1">
    <location>
        <begin position="49"/>
        <end position="70"/>
    </location>
</feature>
<dbReference type="Proteomes" id="UP001161247">
    <property type="component" value="Chromosome 1"/>
</dbReference>
<feature type="compositionally biased region" description="Polar residues" evidence="1">
    <location>
        <begin position="90"/>
        <end position="110"/>
    </location>
</feature>
<dbReference type="EMBL" id="OX459118">
    <property type="protein sequence ID" value="CAI9091594.1"/>
    <property type="molecule type" value="Genomic_DNA"/>
</dbReference>
<organism evidence="2 3">
    <name type="scientific">Oldenlandia corymbosa var. corymbosa</name>
    <dbReference type="NCBI Taxonomy" id="529605"/>
    <lineage>
        <taxon>Eukaryota</taxon>
        <taxon>Viridiplantae</taxon>
        <taxon>Streptophyta</taxon>
        <taxon>Embryophyta</taxon>
        <taxon>Tracheophyta</taxon>
        <taxon>Spermatophyta</taxon>
        <taxon>Magnoliopsida</taxon>
        <taxon>eudicotyledons</taxon>
        <taxon>Gunneridae</taxon>
        <taxon>Pentapetalae</taxon>
        <taxon>asterids</taxon>
        <taxon>lamiids</taxon>
        <taxon>Gentianales</taxon>
        <taxon>Rubiaceae</taxon>
        <taxon>Rubioideae</taxon>
        <taxon>Spermacoceae</taxon>
        <taxon>Hedyotis-Oldenlandia complex</taxon>
        <taxon>Oldenlandia</taxon>
    </lineage>
</organism>
<evidence type="ECO:0000313" key="3">
    <source>
        <dbReference type="Proteomes" id="UP001161247"/>
    </source>
</evidence>
<accession>A0AAV1C7M2</accession>
<dbReference type="PANTHER" id="PTHR33356:SF17">
    <property type="entry name" value="TPX2 CENTRAL DOMAIN-CONTAINING PROTEIN"/>
    <property type="match status" value="1"/>
</dbReference>
<feature type="compositionally biased region" description="Low complexity" evidence="1">
    <location>
        <begin position="112"/>
        <end position="135"/>
    </location>
</feature>
<gene>
    <name evidence="2" type="ORF">OLC1_LOCUS3483</name>
</gene>
<dbReference type="PANTHER" id="PTHR33356">
    <property type="entry name" value="TIP41-LIKE PROTEIN"/>
    <property type="match status" value="1"/>
</dbReference>
<name>A0AAV1C7M2_OLDCO</name>
<protein>
    <submittedName>
        <fullName evidence="2">OLC1v1026666C1</fullName>
    </submittedName>
</protein>
<dbReference type="AlphaFoldDB" id="A0AAV1C7M2"/>
<sequence length="426" mass="46172">MEEKHDEAEFWLPSEFLTDEDILMDHKKSISPGLRFPAPFPFDYGSSALSSPVESLVGSTETESSDEEDFLLTGLTRQLSLRDAPKFIPTQPNQEKANMLSGSPQSTLTKVGSWSGRSSGSSNGSPNGPSQVSSPPTTPLAAENDPWDLIYQAAGQIARLKMSSGDNHPSRNPGILGPPKRLPTPPPLQNKSASCFYEPQVTRQDACGMWSREVNNGWRVDSQEILQNISGRIGVGIGGNGMGPSPCVWSSQQRNPQFGDFGVKGRTYVGAGYGYGFGYGSSGGVGGVSGGLKRERSGTGVFLPRRYENNNYNSKASEYRKRPGSPAMFPHKPVQTFNGNVQSRSCINSSNISPGDYGELHFSNILCSVFSELVLRSSSSQFGSNCNFTEAALARKNALLAQQRRNLCPETTSTSQEICLPPEWTY</sequence>
<reference evidence="2" key="1">
    <citation type="submission" date="2023-03" db="EMBL/GenBank/DDBJ databases">
        <authorList>
            <person name="Julca I."/>
        </authorList>
    </citation>
    <scope>NUCLEOTIDE SEQUENCE</scope>
</reference>
<keyword evidence="3" id="KW-1185">Reference proteome</keyword>